<comment type="caution">
    <text evidence="1">The sequence shown here is derived from an EMBL/GenBank/DDBJ whole genome shotgun (WGS) entry which is preliminary data.</text>
</comment>
<dbReference type="EMBL" id="BQNB010014592">
    <property type="protein sequence ID" value="GJT30056.1"/>
    <property type="molecule type" value="Genomic_DNA"/>
</dbReference>
<proteinExistence type="predicted"/>
<reference evidence="1" key="2">
    <citation type="submission" date="2022-01" db="EMBL/GenBank/DDBJ databases">
        <authorList>
            <person name="Yamashiro T."/>
            <person name="Shiraishi A."/>
            <person name="Satake H."/>
            <person name="Nakayama K."/>
        </authorList>
    </citation>
    <scope>NUCLEOTIDE SEQUENCE</scope>
</reference>
<organism evidence="1 2">
    <name type="scientific">Tanacetum coccineum</name>
    <dbReference type="NCBI Taxonomy" id="301880"/>
    <lineage>
        <taxon>Eukaryota</taxon>
        <taxon>Viridiplantae</taxon>
        <taxon>Streptophyta</taxon>
        <taxon>Embryophyta</taxon>
        <taxon>Tracheophyta</taxon>
        <taxon>Spermatophyta</taxon>
        <taxon>Magnoliopsida</taxon>
        <taxon>eudicotyledons</taxon>
        <taxon>Gunneridae</taxon>
        <taxon>Pentapetalae</taxon>
        <taxon>asterids</taxon>
        <taxon>campanulids</taxon>
        <taxon>Asterales</taxon>
        <taxon>Asteraceae</taxon>
        <taxon>Asteroideae</taxon>
        <taxon>Anthemideae</taxon>
        <taxon>Anthemidinae</taxon>
        <taxon>Tanacetum</taxon>
    </lineage>
</organism>
<gene>
    <name evidence="1" type="ORF">Tco_0910331</name>
</gene>
<feature type="non-terminal residue" evidence="1">
    <location>
        <position position="1"/>
    </location>
</feature>
<evidence type="ECO:0000313" key="1">
    <source>
        <dbReference type="EMBL" id="GJT30056.1"/>
    </source>
</evidence>
<reference evidence="1" key="1">
    <citation type="journal article" date="2022" name="Int. J. Mol. Sci.">
        <title>Draft Genome of Tanacetum Coccineum: Genomic Comparison of Closely Related Tanacetum-Family Plants.</title>
        <authorList>
            <person name="Yamashiro T."/>
            <person name="Shiraishi A."/>
            <person name="Nakayama K."/>
            <person name="Satake H."/>
        </authorList>
    </citation>
    <scope>NUCLEOTIDE SEQUENCE</scope>
</reference>
<protein>
    <submittedName>
        <fullName evidence="1">Uncharacterized protein</fullName>
    </submittedName>
</protein>
<accession>A0ABQ5CSK0</accession>
<name>A0ABQ5CSK0_9ASTR</name>
<dbReference type="CDD" id="cd09272">
    <property type="entry name" value="RNase_HI_RT_Ty1"/>
    <property type="match status" value="1"/>
</dbReference>
<sequence length="100" mass="11780">LTDYGFNFNKIPLYSDSKSVIALSCNTVQHSRTKHIAVRYHFIKEQVENEVVELHFVKTDYQLADIFTKALARERFEFQINRLSMQSITPEELKRLVESD</sequence>
<evidence type="ECO:0000313" key="2">
    <source>
        <dbReference type="Proteomes" id="UP001151760"/>
    </source>
</evidence>
<keyword evidence="2" id="KW-1185">Reference proteome</keyword>
<dbReference type="Proteomes" id="UP001151760">
    <property type="component" value="Unassembled WGS sequence"/>
</dbReference>